<keyword evidence="7" id="KW-0472">Membrane</keyword>
<sequence length="314" mass="32791">MNIAVIASLMACLTFALAGPHLTRAMAPHLAVRLLVPSALLAAVATVFVLGTVAFTWIGQLAEVAEYGTWSPHTLRLLDPIPAPVAVTTGALLVPVALCALGNAVHTGRALLAVHRACRHLHNTDGSPFVIVDSEQPQAFTTPGLRPRTVITTGMLAALDGPGRRVLMAHERSHRDHRHTCWTLTADLAAAVNPLLRPTARAVREATERWADEDAARSSDRRQVAATIAQVALMGTHTPAPNVVAAAAGGQVTRRVVALLQPAPRTRACHLAALVALTLAVAAGALAVAHTGENLFEHAEPTASARQAPPVGTG</sequence>
<keyword evidence="7" id="KW-0812">Transmembrane</keyword>
<keyword evidence="1 6" id="KW-0645">Protease</keyword>
<dbReference type="InterPro" id="IPR001915">
    <property type="entry name" value="Peptidase_M48"/>
</dbReference>
<keyword evidence="7" id="KW-1133">Transmembrane helix</keyword>
<keyword evidence="5 6" id="KW-0482">Metalloprotease</keyword>
<keyword evidence="8" id="KW-0732">Signal</keyword>
<dbReference type="RefSeq" id="WP_203919576.1">
    <property type="nucleotide sequence ID" value="NZ_BONZ01000039.1"/>
</dbReference>
<feature type="transmembrane region" description="Helical" evidence="7">
    <location>
        <begin position="34"/>
        <end position="58"/>
    </location>
</feature>
<evidence type="ECO:0000259" key="9">
    <source>
        <dbReference type="Pfam" id="PF01435"/>
    </source>
</evidence>
<gene>
    <name evidence="10" type="ORF">Raf01_41320</name>
</gene>
<evidence type="ECO:0000256" key="1">
    <source>
        <dbReference type="ARBA" id="ARBA00022670"/>
    </source>
</evidence>
<protein>
    <submittedName>
        <fullName evidence="10">Peptidase M48</fullName>
    </submittedName>
</protein>
<feature type="chain" id="PRO_5035298707" evidence="8">
    <location>
        <begin position="19"/>
        <end position="314"/>
    </location>
</feature>
<evidence type="ECO:0000313" key="10">
    <source>
        <dbReference type="EMBL" id="GIH15960.1"/>
    </source>
</evidence>
<name>A0A8J3QR85_9ACTN</name>
<evidence type="ECO:0000256" key="4">
    <source>
        <dbReference type="ARBA" id="ARBA00022833"/>
    </source>
</evidence>
<accession>A0A8J3QR85</accession>
<dbReference type="GO" id="GO:0006508">
    <property type="term" value="P:proteolysis"/>
    <property type="evidence" value="ECO:0007669"/>
    <property type="project" value="UniProtKB-KW"/>
</dbReference>
<dbReference type="Pfam" id="PF01435">
    <property type="entry name" value="Peptidase_M48"/>
    <property type="match status" value="1"/>
</dbReference>
<keyword evidence="2" id="KW-0479">Metal-binding</keyword>
<feature type="signal peptide" evidence="8">
    <location>
        <begin position="1"/>
        <end position="18"/>
    </location>
</feature>
<dbReference type="Proteomes" id="UP000642748">
    <property type="component" value="Unassembled WGS sequence"/>
</dbReference>
<evidence type="ECO:0000256" key="8">
    <source>
        <dbReference type="SAM" id="SignalP"/>
    </source>
</evidence>
<dbReference type="AlphaFoldDB" id="A0A8J3QR85"/>
<dbReference type="GO" id="GO:0004222">
    <property type="term" value="F:metalloendopeptidase activity"/>
    <property type="evidence" value="ECO:0007669"/>
    <property type="project" value="InterPro"/>
</dbReference>
<dbReference type="PANTHER" id="PTHR34978">
    <property type="entry name" value="POSSIBLE SENSOR-TRANSDUCER PROTEIN BLAR"/>
    <property type="match status" value="1"/>
</dbReference>
<evidence type="ECO:0000313" key="11">
    <source>
        <dbReference type="Proteomes" id="UP000642748"/>
    </source>
</evidence>
<dbReference type="GO" id="GO:0046872">
    <property type="term" value="F:metal ion binding"/>
    <property type="evidence" value="ECO:0007669"/>
    <property type="project" value="UniProtKB-KW"/>
</dbReference>
<comment type="cofactor">
    <cofactor evidence="6">
        <name>Zn(2+)</name>
        <dbReference type="ChEBI" id="CHEBI:29105"/>
    </cofactor>
    <text evidence="6">Binds 1 zinc ion per subunit.</text>
</comment>
<comment type="caution">
    <text evidence="10">The sequence shown here is derived from an EMBL/GenBank/DDBJ whole genome shotgun (WGS) entry which is preliminary data.</text>
</comment>
<keyword evidence="11" id="KW-1185">Reference proteome</keyword>
<reference evidence="10" key="1">
    <citation type="submission" date="2021-01" db="EMBL/GenBank/DDBJ databases">
        <title>Whole genome shotgun sequence of Rugosimonospora africana NBRC 104875.</title>
        <authorList>
            <person name="Komaki H."/>
            <person name="Tamura T."/>
        </authorList>
    </citation>
    <scope>NUCLEOTIDE SEQUENCE</scope>
    <source>
        <strain evidence="10">NBRC 104875</strain>
    </source>
</reference>
<dbReference type="CDD" id="cd07326">
    <property type="entry name" value="M56_BlaR1_MecR1_like"/>
    <property type="match status" value="1"/>
</dbReference>
<evidence type="ECO:0000256" key="3">
    <source>
        <dbReference type="ARBA" id="ARBA00022801"/>
    </source>
</evidence>
<evidence type="ECO:0000256" key="7">
    <source>
        <dbReference type="SAM" id="Phobius"/>
    </source>
</evidence>
<dbReference type="PANTHER" id="PTHR34978:SF3">
    <property type="entry name" value="SLR0241 PROTEIN"/>
    <property type="match status" value="1"/>
</dbReference>
<dbReference type="EMBL" id="BONZ01000039">
    <property type="protein sequence ID" value="GIH15960.1"/>
    <property type="molecule type" value="Genomic_DNA"/>
</dbReference>
<keyword evidence="3 6" id="KW-0378">Hydrolase</keyword>
<feature type="domain" description="Peptidase M48" evidence="9">
    <location>
        <begin position="129"/>
        <end position="184"/>
    </location>
</feature>
<proteinExistence type="inferred from homology"/>
<dbReference type="InterPro" id="IPR052173">
    <property type="entry name" value="Beta-lactam_resp_regulator"/>
</dbReference>
<feature type="transmembrane region" description="Helical" evidence="7">
    <location>
        <begin position="268"/>
        <end position="289"/>
    </location>
</feature>
<evidence type="ECO:0000256" key="6">
    <source>
        <dbReference type="RuleBase" id="RU003983"/>
    </source>
</evidence>
<dbReference type="Gene3D" id="3.30.2010.10">
    <property type="entry name" value="Metalloproteases ('zincins'), catalytic domain"/>
    <property type="match status" value="1"/>
</dbReference>
<comment type="similarity">
    <text evidence="6">Belongs to the peptidase M48 family.</text>
</comment>
<keyword evidence="4 6" id="KW-0862">Zinc</keyword>
<organism evidence="10 11">
    <name type="scientific">Rugosimonospora africana</name>
    <dbReference type="NCBI Taxonomy" id="556532"/>
    <lineage>
        <taxon>Bacteria</taxon>
        <taxon>Bacillati</taxon>
        <taxon>Actinomycetota</taxon>
        <taxon>Actinomycetes</taxon>
        <taxon>Micromonosporales</taxon>
        <taxon>Micromonosporaceae</taxon>
        <taxon>Rugosimonospora</taxon>
    </lineage>
</organism>
<evidence type="ECO:0000256" key="2">
    <source>
        <dbReference type="ARBA" id="ARBA00022723"/>
    </source>
</evidence>
<evidence type="ECO:0000256" key="5">
    <source>
        <dbReference type="ARBA" id="ARBA00023049"/>
    </source>
</evidence>